<dbReference type="CDD" id="cd06822">
    <property type="entry name" value="PLPDE_III_YBL036c_euk"/>
    <property type="match status" value="1"/>
</dbReference>
<evidence type="ECO:0000256" key="4">
    <source>
        <dbReference type="RuleBase" id="RU004514"/>
    </source>
</evidence>
<accession>A0AAJ7SY10</accession>
<comment type="similarity">
    <text evidence="2 4">Belongs to the pyridoxal phosphate-binding protein YggS/PROSC family.</text>
</comment>
<comment type="function">
    <text evidence="2">Pyridoxal 5'-phosphate (PLP)-binding protein, which may be involved in intracellular homeostatic regulation of pyridoxal 5'-phosphate (PLP), the active form of vitamin B6.</text>
</comment>
<dbReference type="NCBIfam" id="TIGR00044">
    <property type="entry name" value="YggS family pyridoxal phosphate-dependent enzyme"/>
    <property type="match status" value="1"/>
</dbReference>
<name>A0AAJ7SY10_PETMA</name>
<dbReference type="PIRSF" id="PIRSF004848">
    <property type="entry name" value="YBL036c_PLPDEIII"/>
    <property type="match status" value="1"/>
</dbReference>
<dbReference type="PANTHER" id="PTHR10146">
    <property type="entry name" value="PROLINE SYNTHETASE CO-TRANSCRIBED BACTERIAL HOMOLOG PROTEIN"/>
    <property type="match status" value="1"/>
</dbReference>
<dbReference type="RefSeq" id="XP_032806688.1">
    <property type="nucleotide sequence ID" value="XM_032950797.1"/>
</dbReference>
<dbReference type="InterPro" id="IPR011078">
    <property type="entry name" value="PyrdxlP_homeostasis"/>
</dbReference>
<evidence type="ECO:0000313" key="9">
    <source>
        <dbReference type="RefSeq" id="XP_032806688.1"/>
    </source>
</evidence>
<evidence type="ECO:0000256" key="3">
    <source>
        <dbReference type="PIRSR" id="PIRSR004848-1"/>
    </source>
</evidence>
<dbReference type="SUPFAM" id="SSF51419">
    <property type="entry name" value="PLP-binding barrel"/>
    <property type="match status" value="1"/>
</dbReference>
<evidence type="ECO:0000259" key="6">
    <source>
        <dbReference type="Pfam" id="PF01168"/>
    </source>
</evidence>
<dbReference type="InterPro" id="IPR029066">
    <property type="entry name" value="PLP-binding_barrel"/>
</dbReference>
<feature type="region of interest" description="Disordered" evidence="5">
    <location>
        <begin position="242"/>
        <end position="265"/>
    </location>
</feature>
<dbReference type="InterPro" id="IPR001608">
    <property type="entry name" value="Ala_racemase_N"/>
</dbReference>
<keyword evidence="7" id="KW-1185">Reference proteome</keyword>
<dbReference type="RefSeq" id="XP_032806687.1">
    <property type="nucleotide sequence ID" value="XM_032950796.1"/>
</dbReference>
<dbReference type="FunFam" id="3.20.20.10:FF:000007">
    <property type="entry name" value="Pyridoxal phosphate homeostasis protein"/>
    <property type="match status" value="1"/>
</dbReference>
<evidence type="ECO:0000313" key="8">
    <source>
        <dbReference type="RefSeq" id="XP_032806687.1"/>
    </source>
</evidence>
<keyword evidence="1 2" id="KW-0663">Pyridoxal phosphate</keyword>
<dbReference type="AlphaFoldDB" id="A0AAJ7SY10"/>
<reference evidence="8 9" key="1">
    <citation type="submission" date="2025-04" db="UniProtKB">
        <authorList>
            <consortium name="RefSeq"/>
        </authorList>
    </citation>
    <scope>IDENTIFICATION</scope>
    <source>
        <tissue evidence="8 9">Sperm</tissue>
    </source>
</reference>
<dbReference type="KEGG" id="pmrn:116940667"/>
<gene>
    <name evidence="8 9" type="primary">PLPBP</name>
    <name evidence="2" type="synonym">PROSC</name>
</gene>
<sequence length="265" mass="29171">MQDSMELAEALCSVLDKVRAATARRPIHLPDTLPCLVAVSKTKPAAMVIEAYKHGQRHFGENYVQELVEKASDPQVRSQCPEIKWHFIGHLQKGNVNKLVTTPNLYVVETIDSIKLAERVNASWQKKSSEKLKVMIQINTSSEDSKHGLPPKDTVDTVKQVLEKCTGLEFFGLMTIGMYGHDLSQGPNPDFQKLLACRVNVCEKLGLKPETIQMSMGMSGDFEHAIEVGATSVRVGSTIFGERDYGNKGANKGSDGEEERGSAGR</sequence>
<evidence type="ECO:0000256" key="2">
    <source>
        <dbReference type="HAMAP-Rule" id="MF_03225"/>
    </source>
</evidence>
<dbReference type="GeneID" id="116940667"/>
<evidence type="ECO:0000256" key="5">
    <source>
        <dbReference type="SAM" id="MobiDB-lite"/>
    </source>
</evidence>
<dbReference type="PANTHER" id="PTHR10146:SF14">
    <property type="entry name" value="PYRIDOXAL PHOSPHATE HOMEOSTASIS PROTEIN"/>
    <property type="match status" value="1"/>
</dbReference>
<dbReference type="Gene3D" id="3.20.20.10">
    <property type="entry name" value="Alanine racemase"/>
    <property type="match status" value="1"/>
</dbReference>
<organism evidence="7 9">
    <name type="scientific">Petromyzon marinus</name>
    <name type="common">Sea lamprey</name>
    <dbReference type="NCBI Taxonomy" id="7757"/>
    <lineage>
        <taxon>Eukaryota</taxon>
        <taxon>Metazoa</taxon>
        <taxon>Chordata</taxon>
        <taxon>Craniata</taxon>
        <taxon>Vertebrata</taxon>
        <taxon>Cyclostomata</taxon>
        <taxon>Hyperoartia</taxon>
        <taxon>Petromyzontiformes</taxon>
        <taxon>Petromyzontidae</taxon>
        <taxon>Petromyzon</taxon>
    </lineage>
</organism>
<dbReference type="Proteomes" id="UP001318040">
    <property type="component" value="Chromosome 9"/>
</dbReference>
<dbReference type="GO" id="GO:0030170">
    <property type="term" value="F:pyridoxal phosphate binding"/>
    <property type="evidence" value="ECO:0007669"/>
    <property type="project" value="UniProtKB-UniRule"/>
</dbReference>
<protein>
    <recommendedName>
        <fullName evidence="2">Pyridoxal phosphate homeostasis protein</fullName>
        <shortName evidence="2">PLP homeostasis protein</shortName>
    </recommendedName>
    <alternativeName>
        <fullName evidence="2">Proline synthase co-transcribed bacterial homolog protein</fullName>
    </alternativeName>
</protein>
<dbReference type="CTD" id="11212"/>
<comment type="cofactor">
    <cofactor evidence="3">
        <name>pyridoxal 5'-phosphate</name>
        <dbReference type="ChEBI" id="CHEBI:597326"/>
    </cofactor>
</comment>
<feature type="modified residue" description="N6-(pyridoxal phosphate)lysine" evidence="2 3">
    <location>
        <position position="41"/>
    </location>
</feature>
<feature type="domain" description="Alanine racemase N-terminal" evidence="6">
    <location>
        <begin position="36"/>
        <end position="243"/>
    </location>
</feature>
<evidence type="ECO:0000256" key="1">
    <source>
        <dbReference type="ARBA" id="ARBA00022898"/>
    </source>
</evidence>
<evidence type="ECO:0000313" key="7">
    <source>
        <dbReference type="Proteomes" id="UP001318040"/>
    </source>
</evidence>
<proteinExistence type="inferred from homology"/>
<dbReference type="HAMAP" id="MF_02087">
    <property type="entry name" value="PLP_homeostasis"/>
    <property type="match status" value="1"/>
</dbReference>
<dbReference type="Pfam" id="PF01168">
    <property type="entry name" value="Ala_racemase_N"/>
    <property type="match status" value="1"/>
</dbReference>